<organism evidence="8 9">
    <name type="scientific">Aspergillus calidoustus</name>
    <dbReference type="NCBI Taxonomy" id="454130"/>
    <lineage>
        <taxon>Eukaryota</taxon>
        <taxon>Fungi</taxon>
        <taxon>Dikarya</taxon>
        <taxon>Ascomycota</taxon>
        <taxon>Pezizomycotina</taxon>
        <taxon>Eurotiomycetes</taxon>
        <taxon>Eurotiomycetidae</taxon>
        <taxon>Eurotiales</taxon>
        <taxon>Aspergillaceae</taxon>
        <taxon>Aspergillus</taxon>
        <taxon>Aspergillus subgen. Nidulantes</taxon>
    </lineage>
</organism>
<dbReference type="CDD" id="cd00067">
    <property type="entry name" value="GAL4"/>
    <property type="match status" value="1"/>
</dbReference>
<dbReference type="GO" id="GO:0008270">
    <property type="term" value="F:zinc ion binding"/>
    <property type="evidence" value="ECO:0007669"/>
    <property type="project" value="InterPro"/>
</dbReference>
<dbReference type="SUPFAM" id="SSF57701">
    <property type="entry name" value="Zn2/Cys6 DNA-binding domain"/>
    <property type="match status" value="1"/>
</dbReference>
<evidence type="ECO:0000313" key="8">
    <source>
        <dbReference type="EMBL" id="CEL00502.1"/>
    </source>
</evidence>
<keyword evidence="3" id="KW-0805">Transcription regulation</keyword>
<dbReference type="Gene3D" id="4.10.240.10">
    <property type="entry name" value="Zn(2)-C6 fungal-type DNA-binding domain"/>
    <property type="match status" value="1"/>
</dbReference>
<evidence type="ECO:0000313" key="9">
    <source>
        <dbReference type="Proteomes" id="UP000054771"/>
    </source>
</evidence>
<dbReference type="GO" id="GO:0000976">
    <property type="term" value="F:transcription cis-regulatory region binding"/>
    <property type="evidence" value="ECO:0007669"/>
    <property type="project" value="TreeGrafter"/>
</dbReference>
<dbReference type="CDD" id="cd12148">
    <property type="entry name" value="fungal_TF_MHR"/>
    <property type="match status" value="1"/>
</dbReference>
<feature type="domain" description="Zn(2)-C6 fungal-type" evidence="7">
    <location>
        <begin position="15"/>
        <end position="47"/>
    </location>
</feature>
<dbReference type="InterPro" id="IPR036864">
    <property type="entry name" value="Zn2-C6_fun-type_DNA-bd_sf"/>
</dbReference>
<dbReference type="PROSITE" id="PS50048">
    <property type="entry name" value="ZN2_CY6_FUNGAL_2"/>
    <property type="match status" value="1"/>
</dbReference>
<gene>
    <name evidence="8" type="ORF">ASPCAL00102</name>
</gene>
<dbReference type="GO" id="GO:0005634">
    <property type="term" value="C:nucleus"/>
    <property type="evidence" value="ECO:0007669"/>
    <property type="project" value="UniProtKB-SubCell"/>
</dbReference>
<dbReference type="AlphaFoldDB" id="A0A0U5FMV6"/>
<accession>A0A0U5FMV6</accession>
<name>A0A0U5FMV6_ASPCI</name>
<evidence type="ECO:0000256" key="6">
    <source>
        <dbReference type="ARBA" id="ARBA00023242"/>
    </source>
</evidence>
<evidence type="ECO:0000256" key="4">
    <source>
        <dbReference type="ARBA" id="ARBA00023125"/>
    </source>
</evidence>
<dbReference type="OrthoDB" id="5226580at2759"/>
<dbReference type="PANTHER" id="PTHR31845">
    <property type="entry name" value="FINGER DOMAIN PROTEIN, PUTATIVE-RELATED"/>
    <property type="match status" value="1"/>
</dbReference>
<keyword evidence="4" id="KW-0238">DNA-binding</keyword>
<evidence type="ECO:0000256" key="2">
    <source>
        <dbReference type="ARBA" id="ARBA00022833"/>
    </source>
</evidence>
<evidence type="ECO:0000256" key="5">
    <source>
        <dbReference type="ARBA" id="ARBA00023163"/>
    </source>
</evidence>
<comment type="subcellular location">
    <subcellularLocation>
        <location evidence="1">Nucleus</location>
    </subcellularLocation>
</comment>
<keyword evidence="5" id="KW-0804">Transcription</keyword>
<proteinExistence type="predicted"/>
<dbReference type="InterPro" id="IPR001138">
    <property type="entry name" value="Zn2Cys6_DnaBD"/>
</dbReference>
<dbReference type="PANTHER" id="PTHR31845:SF10">
    <property type="entry name" value="ZN(II)2CYS6 TRANSCRIPTION FACTOR (EUROFUNG)"/>
    <property type="match status" value="1"/>
</dbReference>
<protein>
    <recommendedName>
        <fullName evidence="7">Zn(2)-C6 fungal-type domain-containing protein</fullName>
    </recommendedName>
</protein>
<dbReference type="SMART" id="SM00066">
    <property type="entry name" value="GAL4"/>
    <property type="match status" value="1"/>
</dbReference>
<evidence type="ECO:0000256" key="1">
    <source>
        <dbReference type="ARBA" id="ARBA00004123"/>
    </source>
</evidence>
<keyword evidence="2" id="KW-0862">Zinc</keyword>
<reference evidence="9" key="1">
    <citation type="journal article" date="2016" name="Genome Announc.">
        <title>Draft genome sequences of fungus Aspergillus calidoustus.</title>
        <authorList>
            <person name="Horn F."/>
            <person name="Linde J."/>
            <person name="Mattern D.J."/>
            <person name="Walther G."/>
            <person name="Guthke R."/>
            <person name="Scherlach K."/>
            <person name="Martin K."/>
            <person name="Brakhage A.A."/>
            <person name="Petzke L."/>
            <person name="Valiante V."/>
        </authorList>
    </citation>
    <scope>NUCLEOTIDE SEQUENCE [LARGE SCALE GENOMIC DNA]</scope>
    <source>
        <strain evidence="9">SF006504</strain>
    </source>
</reference>
<dbReference type="PROSITE" id="PS00463">
    <property type="entry name" value="ZN2_CY6_FUNGAL_1"/>
    <property type="match status" value="1"/>
</dbReference>
<evidence type="ECO:0000259" key="7">
    <source>
        <dbReference type="PROSITE" id="PS50048"/>
    </source>
</evidence>
<dbReference type="Proteomes" id="UP000054771">
    <property type="component" value="Unassembled WGS sequence"/>
</dbReference>
<keyword evidence="9" id="KW-1185">Reference proteome</keyword>
<dbReference type="Pfam" id="PF00172">
    <property type="entry name" value="Zn_clus"/>
    <property type="match status" value="1"/>
</dbReference>
<dbReference type="OMA" id="HFTHESA"/>
<dbReference type="GO" id="GO:0000981">
    <property type="term" value="F:DNA-binding transcription factor activity, RNA polymerase II-specific"/>
    <property type="evidence" value="ECO:0007669"/>
    <property type="project" value="InterPro"/>
</dbReference>
<evidence type="ECO:0000256" key="3">
    <source>
        <dbReference type="ARBA" id="ARBA00023015"/>
    </source>
</evidence>
<keyword evidence="6" id="KW-0539">Nucleus</keyword>
<dbReference type="STRING" id="454130.A0A0U5FMV6"/>
<sequence length="554" mass="62250">MPRKHRPLRPREPKACTACARLKVRCEVSAGTEGCTRCLRLNRECIMQAPGAHRRVDAVGRDSSDVARLEERLESISAAFTAQTPLSIQSTLEERSRDSTSILPDDLLSTAFGTQALLTTFQTELSPYFPFIVLPMGITAADLQASSPFLFDTILMVSDVSNANRQLRMERRIREAIGSSVVANGEMSLDLIQGLLVVLAWYQFQLELKSSFGGFLHVALGMLRGLGLGRKPGAGPGGTSMLRLDDFRFDPTRQNAGRTFDERRVYLGCFYLSAVALICTDDVEPMRYTAYTEECCRVLESAGGSTDLYLVRLVRVHRMVERLGRMVSLDDDAPYEESPTPILTRIKTFEAELQRTKQTQPPHSLHDAILQLHHFTLEIKLYSIALENDFPRHETHPSAGLTLLTSCLSAAKAFIDLFSAIPTRNYLNLPYPVWSAYFYVLGTLSNLLLFAGEGWDRDHVRNTLHLEGIIETFIAKIEDLSRNNHQHSYQFPEAILRLVTRLRAIGEAYRAIVAAQMGTEPPRHHSEVSEPAADEARDIMFPLPHGFSWRFLQH</sequence>
<dbReference type="InterPro" id="IPR051089">
    <property type="entry name" value="prtT"/>
</dbReference>
<dbReference type="EMBL" id="CDMC01000001">
    <property type="protein sequence ID" value="CEL00502.1"/>
    <property type="molecule type" value="Genomic_DNA"/>
</dbReference>